<sequence>MEDNEQEEHHGCFFRMRTSLQIFIKQLTRTVTSVVVKHPKRTIGIYLIVFVIALLGLTQMEARKNNDIADLFTPSNSESHDEKDLYNEYFKPSDDSFNIIAVPTSSGRTFNTNGWLELLDMEKELMNLKVDEHSYDDICSKMMDGSCLHLSPFLFFNWNKEEIRMTADKVATICDHEKNYLPFYLMFGQSGSVTVANCKEKDGLSQASALSIVFGVSFDHYNKTLPHHWIKEAEKIVKKYQDSSQYWSLFYMSSYGTSNEVERGTMQTITKLGVSILLVVIMLIFSFYEESVLMSVLLALTAIVCVVLACGMGLGLSMWVFLPWTTITAVIFFLALGLGVDNMVLITIMFYREDKTLPLEKRIVRGAADASLFNTMSTLTTILAFISGVNSSFKGIRTFCLSSALVMTCVFVTAFTFFIAVLTLTMRAYEARQAKRRKGRKHRRHHKAVEDGEGNDVITVFYRKYVSKLFLSTTVRVVIILVFLGLLAYSVYLITTIKQGIMPEDAVPEDSFLTAYLGEARVHFKEKIAELDVVFYNTTFYRSTRRSLVSEMITELKNVSYILPQYENPWELFDSYLEENNVNPDNASGASFLYYLLMCVRAKPRIVENLALNMTTMALPASKVKFAIDPVAVNEMELGEKTLKEMRKIIAKYTDEYGVYIQAKSYSTMYPYYEMVGITFRETVINLFTSALVVTLVLFLLLPPGPSLTAVISVVLADVCILAWVPFTGLNLNAISSTCMVMSVGIAVDFSAHITHAFVETDGAALSGAQRAAKAVTKMGRSLTTSALTTFLSVLMLSTVTVPSNRMFFTMMTGVVIFGMLFGMLFLPSVLSFLNPSYVKPVVVQSPVTPVPQGEEADRLERTRAQGVRRHHRRHHSRKPEEKEKKPEEKEKKEEKKEKEEEKVEKKVEEKEEKPEEKKVEKVEAISDSSEDDFRDALSDSSESTVQTGAPEIPHTPREIEMVPMTRPPHRTPIPAEEEATPRSESSPVSPKPTIKPSPSTALKKFRRPRDLEKEEEERVAEEKAEEEEKEKEKTENTSLLDYLWSIWGSRNA</sequence>
<protein>
    <submittedName>
        <fullName evidence="9">Patched domain-containing protein 3</fullName>
    </submittedName>
</protein>
<dbReference type="PROSITE" id="PS50156">
    <property type="entry name" value="SSD"/>
    <property type="match status" value="2"/>
</dbReference>
<dbReference type="InterPro" id="IPR051697">
    <property type="entry name" value="Patched_domain-protein"/>
</dbReference>
<dbReference type="SUPFAM" id="SSF82866">
    <property type="entry name" value="Multidrug efflux transporter AcrB transmembrane domain"/>
    <property type="match status" value="2"/>
</dbReference>
<feature type="domain" description="SSD" evidence="8">
    <location>
        <begin position="268"/>
        <end position="424"/>
    </location>
</feature>
<feature type="region of interest" description="Disordered" evidence="6">
    <location>
        <begin position="848"/>
        <end position="1040"/>
    </location>
</feature>
<dbReference type="AlphaFoldDB" id="A0A196SAT5"/>
<dbReference type="InterPro" id="IPR001036">
    <property type="entry name" value="Acrflvin-R"/>
</dbReference>
<feature type="compositionally biased region" description="Basic residues" evidence="6">
    <location>
        <begin position="867"/>
        <end position="878"/>
    </location>
</feature>
<feature type="compositionally biased region" description="Basic and acidic residues" evidence="6">
    <location>
        <begin position="879"/>
        <end position="925"/>
    </location>
</feature>
<accession>A0A196SAT5</accession>
<evidence type="ECO:0000313" key="10">
    <source>
        <dbReference type="Proteomes" id="UP000078348"/>
    </source>
</evidence>
<evidence type="ECO:0000256" key="4">
    <source>
        <dbReference type="ARBA" id="ARBA00022989"/>
    </source>
</evidence>
<comment type="similarity">
    <text evidence="2">Belongs to the patched family.</text>
</comment>
<feature type="transmembrane region" description="Helical" evidence="7">
    <location>
        <begin position="779"/>
        <end position="800"/>
    </location>
</feature>
<feature type="transmembrane region" description="Helical" evidence="7">
    <location>
        <begin position="807"/>
        <end position="827"/>
    </location>
</feature>
<dbReference type="OrthoDB" id="6510177at2759"/>
<dbReference type="Proteomes" id="UP000078348">
    <property type="component" value="Unassembled WGS sequence"/>
</dbReference>
<dbReference type="InterPro" id="IPR053958">
    <property type="entry name" value="HMGCR/SNAP/NPC1-like_SSD"/>
</dbReference>
<feature type="compositionally biased region" description="Polar residues" evidence="6">
    <location>
        <begin position="939"/>
        <end position="948"/>
    </location>
</feature>
<feature type="transmembrane region" description="Helical" evidence="7">
    <location>
        <begin position="684"/>
        <end position="702"/>
    </location>
</feature>
<dbReference type="Pfam" id="PF03176">
    <property type="entry name" value="MMPL"/>
    <property type="match status" value="1"/>
</dbReference>
<feature type="transmembrane region" description="Helical" evidence="7">
    <location>
        <begin position="294"/>
        <end position="322"/>
    </location>
</feature>
<keyword evidence="5 7" id="KW-0472">Membrane</keyword>
<keyword evidence="4 7" id="KW-1133">Transmembrane helix</keyword>
<organism evidence="9 10">
    <name type="scientific">Blastocystis sp. subtype 1 (strain ATCC 50177 / NandII)</name>
    <dbReference type="NCBI Taxonomy" id="478820"/>
    <lineage>
        <taxon>Eukaryota</taxon>
        <taxon>Sar</taxon>
        <taxon>Stramenopiles</taxon>
        <taxon>Bigyra</taxon>
        <taxon>Opalozoa</taxon>
        <taxon>Opalinata</taxon>
        <taxon>Blastocystidae</taxon>
        <taxon>Blastocystis</taxon>
    </lineage>
</organism>
<name>A0A196SAT5_BLAHN</name>
<feature type="compositionally biased region" description="Acidic residues" evidence="6">
    <location>
        <begin position="1014"/>
        <end position="1030"/>
    </location>
</feature>
<evidence type="ECO:0000259" key="8">
    <source>
        <dbReference type="PROSITE" id="PS50156"/>
    </source>
</evidence>
<gene>
    <name evidence="9" type="ORF">AV274_4886</name>
</gene>
<feature type="transmembrane region" description="Helical" evidence="7">
    <location>
        <begin position="469"/>
        <end position="494"/>
    </location>
</feature>
<dbReference type="PANTHER" id="PTHR10796">
    <property type="entry name" value="PATCHED-RELATED"/>
    <property type="match status" value="1"/>
</dbReference>
<dbReference type="GO" id="GO:0022857">
    <property type="term" value="F:transmembrane transporter activity"/>
    <property type="evidence" value="ECO:0007669"/>
    <property type="project" value="InterPro"/>
</dbReference>
<proteinExistence type="inferred from homology"/>
<dbReference type="Pfam" id="PF12349">
    <property type="entry name" value="Sterol-sensing"/>
    <property type="match status" value="1"/>
</dbReference>
<feature type="domain" description="SSD" evidence="8">
    <location>
        <begin position="707"/>
        <end position="833"/>
    </location>
</feature>
<evidence type="ECO:0000256" key="6">
    <source>
        <dbReference type="SAM" id="MobiDB-lite"/>
    </source>
</evidence>
<evidence type="ECO:0000256" key="7">
    <source>
        <dbReference type="SAM" id="Phobius"/>
    </source>
</evidence>
<keyword evidence="3 7" id="KW-0812">Transmembrane</keyword>
<reference evidence="9 10" key="1">
    <citation type="submission" date="2016-05" db="EMBL/GenBank/DDBJ databases">
        <title>Nuclear genome of Blastocystis sp. subtype 1 NandII.</title>
        <authorList>
            <person name="Gentekaki E."/>
            <person name="Curtis B."/>
            <person name="Stairs C."/>
            <person name="Eme L."/>
            <person name="Herman E."/>
            <person name="Klimes V."/>
            <person name="Arias M.C."/>
            <person name="Elias M."/>
            <person name="Hilliou F."/>
            <person name="Klute M."/>
            <person name="Malik S.-B."/>
            <person name="Pightling A."/>
            <person name="Rachubinski R."/>
            <person name="Salas D."/>
            <person name="Schlacht A."/>
            <person name="Suga H."/>
            <person name="Archibald J."/>
            <person name="Ball S.G."/>
            <person name="Clark G."/>
            <person name="Dacks J."/>
            <person name="Van Der Giezen M."/>
            <person name="Tsaousis A."/>
            <person name="Roger A."/>
        </authorList>
    </citation>
    <scope>NUCLEOTIDE SEQUENCE [LARGE SCALE GENOMIC DNA]</scope>
    <source>
        <strain evidence="10">ATCC 50177 / NandII</strain>
    </source>
</reference>
<evidence type="ECO:0000256" key="1">
    <source>
        <dbReference type="ARBA" id="ARBA00004141"/>
    </source>
</evidence>
<feature type="transmembrane region" description="Helical" evidence="7">
    <location>
        <begin position="43"/>
        <end position="60"/>
    </location>
</feature>
<comment type="caution">
    <text evidence="9">The sequence shown here is derived from an EMBL/GenBank/DDBJ whole genome shotgun (WGS) entry which is preliminary data.</text>
</comment>
<dbReference type="STRING" id="478820.A0A196SAT5"/>
<evidence type="ECO:0000256" key="5">
    <source>
        <dbReference type="ARBA" id="ARBA00023136"/>
    </source>
</evidence>
<feature type="transmembrane region" description="Helical" evidence="7">
    <location>
        <begin position="329"/>
        <end position="351"/>
    </location>
</feature>
<evidence type="ECO:0000256" key="3">
    <source>
        <dbReference type="ARBA" id="ARBA00022692"/>
    </source>
</evidence>
<dbReference type="EMBL" id="LXWW01000397">
    <property type="protein sequence ID" value="OAO13441.1"/>
    <property type="molecule type" value="Genomic_DNA"/>
</dbReference>
<evidence type="ECO:0000313" key="9">
    <source>
        <dbReference type="EMBL" id="OAO13441.1"/>
    </source>
</evidence>
<dbReference type="InterPro" id="IPR004869">
    <property type="entry name" value="MMPL_dom"/>
</dbReference>
<comment type="subcellular location">
    <subcellularLocation>
        <location evidence="1">Membrane</location>
        <topology evidence="1">Multi-pass membrane protein</topology>
    </subcellularLocation>
</comment>
<dbReference type="Gene3D" id="1.20.1640.10">
    <property type="entry name" value="Multidrug efflux transporter AcrB transmembrane domain"/>
    <property type="match status" value="2"/>
</dbReference>
<feature type="transmembrane region" description="Helical" evidence="7">
    <location>
        <begin position="708"/>
        <end position="727"/>
    </location>
</feature>
<dbReference type="PRINTS" id="PR00702">
    <property type="entry name" value="ACRIFLAVINRP"/>
</dbReference>
<feature type="transmembrane region" description="Helical" evidence="7">
    <location>
        <begin position="269"/>
        <end position="288"/>
    </location>
</feature>
<evidence type="ECO:0000256" key="2">
    <source>
        <dbReference type="ARBA" id="ARBA00005585"/>
    </source>
</evidence>
<dbReference type="InterPro" id="IPR000731">
    <property type="entry name" value="SSD"/>
</dbReference>
<keyword evidence="10" id="KW-1185">Reference proteome</keyword>
<dbReference type="GO" id="GO:0016020">
    <property type="term" value="C:membrane"/>
    <property type="evidence" value="ECO:0007669"/>
    <property type="project" value="UniProtKB-SubCell"/>
</dbReference>
<feature type="transmembrane region" description="Helical" evidence="7">
    <location>
        <begin position="371"/>
        <end position="393"/>
    </location>
</feature>
<dbReference type="PANTHER" id="PTHR10796:SF92">
    <property type="entry name" value="PATCHED-RELATED, ISOFORM A"/>
    <property type="match status" value="1"/>
</dbReference>
<feature type="transmembrane region" description="Helical" evidence="7">
    <location>
        <begin position="405"/>
        <end position="429"/>
    </location>
</feature>